<dbReference type="InterPro" id="IPR012878">
    <property type="entry name" value="Beta-AFase-like_GH127_cat"/>
</dbReference>
<accession>A0A067FFD2</accession>
<evidence type="ECO:0000259" key="2">
    <source>
        <dbReference type="Pfam" id="PF20736"/>
    </source>
</evidence>
<dbReference type="Pfam" id="PF07944">
    <property type="entry name" value="Beta-AFase-like_GH127_cat"/>
    <property type="match status" value="2"/>
</dbReference>
<dbReference type="PANTHER" id="PTHR31151">
    <property type="entry name" value="PROLINE-TRNA LIGASE (DUF1680)"/>
    <property type="match status" value="1"/>
</dbReference>
<proteinExistence type="predicted"/>
<evidence type="ECO:0000313" key="3">
    <source>
        <dbReference type="EMBL" id="KDO64830.1"/>
    </source>
</evidence>
<evidence type="ECO:0000313" key="4">
    <source>
        <dbReference type="Proteomes" id="UP000027120"/>
    </source>
</evidence>
<reference evidence="3 4" key="1">
    <citation type="submission" date="2014-04" db="EMBL/GenBank/DDBJ databases">
        <authorList>
            <consortium name="International Citrus Genome Consortium"/>
            <person name="Gmitter F."/>
            <person name="Chen C."/>
            <person name="Farmerie W."/>
            <person name="Harkins T."/>
            <person name="Desany B."/>
            <person name="Mohiuddin M."/>
            <person name="Kodira C."/>
            <person name="Borodovsky M."/>
            <person name="Lomsadze A."/>
            <person name="Burns P."/>
            <person name="Jenkins J."/>
            <person name="Prochnik S."/>
            <person name="Shu S."/>
            <person name="Chapman J."/>
            <person name="Pitluck S."/>
            <person name="Schmutz J."/>
            <person name="Rokhsar D."/>
        </authorList>
    </citation>
    <scope>NUCLEOTIDE SEQUENCE</scope>
</reference>
<dbReference type="Pfam" id="PF20736">
    <property type="entry name" value="Glyco_hydro127M"/>
    <property type="match status" value="1"/>
</dbReference>
<feature type="domain" description="Non-reducing end beta-L-arabinofuranosidase-like GH127 middle" evidence="2">
    <location>
        <begin position="311"/>
        <end position="383"/>
    </location>
</feature>
<feature type="domain" description="Non-reducing end beta-L-arabinofuranosidase-like GH127 catalytic" evidence="1">
    <location>
        <begin position="114"/>
        <end position="244"/>
    </location>
</feature>
<sequence>MSYRKIKNPGEVRMPGPGEFLKEVSLHDVLLGLDSMHWRAQQMNMEFPENSQFANAGKPYGGWEDPICEFRGHFVGHYLGTMALKWATTHNDSLKGKCRLWCPLCPNARIKWEILAGLLDEYAYADKAEALKITTWMYIVTRHWDSLNEETGGMNDILYMLFTITQDPKHLVLVHLFDKPCSLGLLAVQADDISGFCAKTKIPIVIGSQMRYEVTGDQLQTEILKFFMDIVNASHTHASGGTSVSRNLFRWTKEMAYADYYERALTNASGSTKDWGTPFDSLWGCYGTGIQSFAKLGDSIYFEEEGLYPGLYIIQYISSSLDWKSGHIVLNQKVDPVVSSDPYLHITFTFLPKGAARPLSFGFRISSWTNTNGAKATLNGQDLPLPSTARTSDDKLTIQLPLILRIEPIDADRPFTTLVTFSKVSRNSTFVLTIYPNGKSSKSGTDIALQATFRFILNDKPSSEFSSLSDVIGRSVMLELFASPGMLVVRGTDDELVVTDSSSVHGSSIFRLVTRWDGKAETVSLESVTQKGCFVSTSVNLKSGASMKLSCNTEIEYHPLNFVAKGAKRNFLLVPLLSIRDGSYTVYFNIQS</sequence>
<dbReference type="Proteomes" id="UP000027120">
    <property type="component" value="Unassembled WGS sequence"/>
</dbReference>
<dbReference type="AlphaFoldDB" id="A0A067FFD2"/>
<evidence type="ECO:0008006" key="5">
    <source>
        <dbReference type="Google" id="ProtNLM"/>
    </source>
</evidence>
<protein>
    <recommendedName>
        <fullName evidence="5">Alpha-L-arabinofuranosidase B arabinose-binding domain-containing protein</fullName>
    </recommendedName>
</protein>
<dbReference type="PANTHER" id="PTHR31151:SF0">
    <property type="entry name" value="PROLINE-TRNA LIGASE (DUF1680)"/>
    <property type="match status" value="1"/>
</dbReference>
<dbReference type="EMBL" id="KK784905">
    <property type="protein sequence ID" value="KDO64830.1"/>
    <property type="molecule type" value="Genomic_DNA"/>
</dbReference>
<organism evidence="3 4">
    <name type="scientific">Citrus sinensis</name>
    <name type="common">Sweet orange</name>
    <name type="synonym">Citrus aurantium var. sinensis</name>
    <dbReference type="NCBI Taxonomy" id="2711"/>
    <lineage>
        <taxon>Eukaryota</taxon>
        <taxon>Viridiplantae</taxon>
        <taxon>Streptophyta</taxon>
        <taxon>Embryophyta</taxon>
        <taxon>Tracheophyta</taxon>
        <taxon>Spermatophyta</taxon>
        <taxon>Magnoliopsida</taxon>
        <taxon>eudicotyledons</taxon>
        <taxon>Gunneridae</taxon>
        <taxon>Pentapetalae</taxon>
        <taxon>rosids</taxon>
        <taxon>malvids</taxon>
        <taxon>Sapindales</taxon>
        <taxon>Rutaceae</taxon>
        <taxon>Aurantioideae</taxon>
        <taxon>Citrus</taxon>
    </lineage>
</organism>
<feature type="domain" description="Non-reducing end beta-L-arabinofuranosidase-like GH127 catalytic" evidence="1">
    <location>
        <begin position="41"/>
        <end position="100"/>
    </location>
</feature>
<dbReference type="Gene3D" id="2.80.10.50">
    <property type="match status" value="1"/>
</dbReference>
<gene>
    <name evidence="3" type="ORF">CISIN_1g039586mg</name>
</gene>
<evidence type="ECO:0000259" key="1">
    <source>
        <dbReference type="Pfam" id="PF07944"/>
    </source>
</evidence>
<dbReference type="SMR" id="A0A067FFD2"/>
<name>A0A067FFD2_CITSI</name>
<dbReference type="InterPro" id="IPR049046">
    <property type="entry name" value="Beta-AFase-like_GH127_middle"/>
</dbReference>
<keyword evidence="4" id="KW-1185">Reference proteome</keyword>